<dbReference type="PROSITE" id="PS00189">
    <property type="entry name" value="LIPOYL"/>
    <property type="match status" value="1"/>
</dbReference>
<dbReference type="InterPro" id="IPR004167">
    <property type="entry name" value="PSBD"/>
</dbReference>
<sequence length="429" mass="44688">MPIEVTLPALSPTMESGTLAKWLVSPGDTIAAGDLLAEIETDKATMELEAAEDGVVAELKVSAGTEDIPVGTVIAVMAQEGEAVPSPGGDRERDEIQPSAQQPEDADDAAQHLPPSTPLAGGSVAAAAVPVDSSADATALASRLAAARGVDLASFTGSGPDGRILWRDIVTEIPAATPPERASSGAKAAPIPATNGPVEGVPHDAHPLSTMRKAIARRLSASKQTVPHFYLSVTCQIDALIDLRQRLNEELVPDGIKLSVNDMLIRAMTLALRRVPDANVGFGGDRLYRYRRVDIAIAVAVEGGLVTPVIRDAGAKSLAAIATEARDLVEKAREGRLMPEDYQGGTASISNLGMYGIDAMGPVINPPQGLILGVGSGREGPWSQDGAIVSARLLTATASFDHRAIDGATGADFLAEFRRLVEQPMLMLT</sequence>
<keyword evidence="10" id="KW-1185">Reference proteome</keyword>
<evidence type="ECO:0000256" key="2">
    <source>
        <dbReference type="ARBA" id="ARBA00007317"/>
    </source>
</evidence>
<dbReference type="EC" id="2.3.1.-" evidence="5"/>
<dbReference type="Pfam" id="PF02817">
    <property type="entry name" value="E3_binding"/>
    <property type="match status" value="1"/>
</dbReference>
<dbReference type="InterPro" id="IPR001078">
    <property type="entry name" value="2-oxoacid_DH_actylTfrase"/>
</dbReference>
<evidence type="ECO:0000256" key="6">
    <source>
        <dbReference type="SAM" id="MobiDB-lite"/>
    </source>
</evidence>
<dbReference type="Gene3D" id="4.10.320.10">
    <property type="entry name" value="E3-binding domain"/>
    <property type="match status" value="1"/>
</dbReference>
<dbReference type="GO" id="GO:0016746">
    <property type="term" value="F:acyltransferase activity"/>
    <property type="evidence" value="ECO:0007669"/>
    <property type="project" value="UniProtKB-KW"/>
</dbReference>
<reference evidence="10" key="1">
    <citation type="submission" date="2018-07" db="EMBL/GenBank/DDBJ databases">
        <title>Genome sequence of Erythrobacter strain YH-07, an antagonistic bacterium isolated from Yellow Sea.</title>
        <authorList>
            <person name="Tang T."/>
            <person name="Liu Q."/>
            <person name="Sun X."/>
        </authorList>
    </citation>
    <scope>NUCLEOTIDE SEQUENCE [LARGE SCALE GENOMIC DNA]</scope>
    <source>
        <strain evidence="10">YH-07</strain>
    </source>
</reference>
<keyword evidence="3 5" id="KW-0450">Lipoyl</keyword>
<dbReference type="GO" id="GO:0045254">
    <property type="term" value="C:pyruvate dehydrogenase complex"/>
    <property type="evidence" value="ECO:0007669"/>
    <property type="project" value="InterPro"/>
</dbReference>
<feature type="domain" description="Lipoyl-binding" evidence="7">
    <location>
        <begin position="2"/>
        <end position="78"/>
    </location>
</feature>
<evidence type="ECO:0000256" key="1">
    <source>
        <dbReference type="ARBA" id="ARBA00001938"/>
    </source>
</evidence>
<comment type="function">
    <text evidence="4">The pyruvate dehydrogenase complex catalyzes the overall conversion of pyruvate to acetyl-CoA and CO(2). It contains multiple copies of three enzymatic components: pyruvate dehydrogenase (E1), dihydrolipoamide acetyltransferase (E2) and lipoamide dehydrogenase (E3).</text>
</comment>
<keyword evidence="5" id="KW-0808">Transferase</keyword>
<dbReference type="FunFam" id="2.40.50.100:FF:000010">
    <property type="entry name" value="Acetyltransferase component of pyruvate dehydrogenase complex"/>
    <property type="match status" value="1"/>
</dbReference>
<keyword evidence="5" id="KW-0012">Acyltransferase</keyword>
<organism evidence="9 10">
    <name type="scientific">Erythrobacter aureus</name>
    <dbReference type="NCBI Taxonomy" id="2182384"/>
    <lineage>
        <taxon>Bacteria</taxon>
        <taxon>Pseudomonadati</taxon>
        <taxon>Pseudomonadota</taxon>
        <taxon>Alphaproteobacteria</taxon>
        <taxon>Sphingomonadales</taxon>
        <taxon>Erythrobacteraceae</taxon>
        <taxon>Erythrobacter/Porphyrobacter group</taxon>
        <taxon>Erythrobacter</taxon>
    </lineage>
</organism>
<dbReference type="InterPro" id="IPR045257">
    <property type="entry name" value="E2/Pdx1"/>
</dbReference>
<accession>A0A345YAS1</accession>
<evidence type="ECO:0000256" key="4">
    <source>
        <dbReference type="ARBA" id="ARBA00025211"/>
    </source>
</evidence>
<evidence type="ECO:0000256" key="3">
    <source>
        <dbReference type="ARBA" id="ARBA00022823"/>
    </source>
</evidence>
<dbReference type="RefSeq" id="WP_115415216.1">
    <property type="nucleotide sequence ID" value="NZ_CP031357.1"/>
</dbReference>
<dbReference type="CDD" id="cd06849">
    <property type="entry name" value="lipoyl_domain"/>
    <property type="match status" value="1"/>
</dbReference>
<dbReference type="AlphaFoldDB" id="A0A345YAS1"/>
<dbReference type="SUPFAM" id="SSF47005">
    <property type="entry name" value="Peripheral subunit-binding domain of 2-oxo acid dehydrogenase complex"/>
    <property type="match status" value="1"/>
</dbReference>
<evidence type="ECO:0000259" key="7">
    <source>
        <dbReference type="PROSITE" id="PS50968"/>
    </source>
</evidence>
<dbReference type="PROSITE" id="PS50968">
    <property type="entry name" value="BIOTINYL_LIPOYL"/>
    <property type="match status" value="1"/>
</dbReference>
<protein>
    <recommendedName>
        <fullName evidence="5">Dihydrolipoamide acetyltransferase component of pyruvate dehydrogenase complex</fullName>
        <ecNumber evidence="5">2.3.1.-</ecNumber>
    </recommendedName>
</protein>
<dbReference type="OrthoDB" id="9805770at2"/>
<dbReference type="SUPFAM" id="SSF52777">
    <property type="entry name" value="CoA-dependent acyltransferases"/>
    <property type="match status" value="1"/>
</dbReference>
<dbReference type="Pfam" id="PF00198">
    <property type="entry name" value="2-oxoacid_dh"/>
    <property type="match status" value="1"/>
</dbReference>
<gene>
    <name evidence="9" type="ORF">DVR09_00585</name>
</gene>
<dbReference type="InterPro" id="IPR000089">
    <property type="entry name" value="Biotin_lipoyl"/>
</dbReference>
<dbReference type="PANTHER" id="PTHR23151:SF90">
    <property type="entry name" value="DIHYDROLIPOYLLYSINE-RESIDUE ACETYLTRANSFERASE COMPONENT OF PYRUVATE DEHYDROGENASE COMPLEX, MITOCHONDRIAL-RELATED"/>
    <property type="match status" value="1"/>
</dbReference>
<comment type="similarity">
    <text evidence="2 5">Belongs to the 2-oxoacid dehydrogenase family.</text>
</comment>
<evidence type="ECO:0000259" key="8">
    <source>
        <dbReference type="PROSITE" id="PS51826"/>
    </source>
</evidence>
<comment type="cofactor">
    <cofactor evidence="1 5">
        <name>(R)-lipoate</name>
        <dbReference type="ChEBI" id="CHEBI:83088"/>
    </cofactor>
</comment>
<dbReference type="SUPFAM" id="SSF51230">
    <property type="entry name" value="Single hybrid motif"/>
    <property type="match status" value="1"/>
</dbReference>
<proteinExistence type="inferred from homology"/>
<dbReference type="InterPro" id="IPR036625">
    <property type="entry name" value="E3-bd_dom_sf"/>
</dbReference>
<dbReference type="KEGG" id="err:DVR09_00585"/>
<evidence type="ECO:0000256" key="5">
    <source>
        <dbReference type="RuleBase" id="RU003423"/>
    </source>
</evidence>
<dbReference type="InterPro" id="IPR011053">
    <property type="entry name" value="Single_hybrid_motif"/>
</dbReference>
<dbReference type="PANTHER" id="PTHR23151">
    <property type="entry name" value="DIHYDROLIPOAMIDE ACETYL/SUCCINYL-TRANSFERASE-RELATED"/>
    <property type="match status" value="1"/>
</dbReference>
<dbReference type="EMBL" id="CP031357">
    <property type="protein sequence ID" value="AXK41023.1"/>
    <property type="molecule type" value="Genomic_DNA"/>
</dbReference>
<dbReference type="PROSITE" id="PS51826">
    <property type="entry name" value="PSBD"/>
    <property type="match status" value="1"/>
</dbReference>
<evidence type="ECO:0000313" key="9">
    <source>
        <dbReference type="EMBL" id="AXK41023.1"/>
    </source>
</evidence>
<dbReference type="Gene3D" id="2.40.50.100">
    <property type="match status" value="1"/>
</dbReference>
<feature type="region of interest" description="Disordered" evidence="6">
    <location>
        <begin position="83"/>
        <end position="124"/>
    </location>
</feature>
<dbReference type="Proteomes" id="UP000254508">
    <property type="component" value="Chromosome"/>
</dbReference>
<dbReference type="InterPro" id="IPR003016">
    <property type="entry name" value="2-oxoA_DH_lipoyl-BS"/>
</dbReference>
<dbReference type="Gene3D" id="3.30.559.10">
    <property type="entry name" value="Chloramphenicol acetyltransferase-like domain"/>
    <property type="match status" value="1"/>
</dbReference>
<dbReference type="InterPro" id="IPR023213">
    <property type="entry name" value="CAT-like_dom_sf"/>
</dbReference>
<evidence type="ECO:0000313" key="10">
    <source>
        <dbReference type="Proteomes" id="UP000254508"/>
    </source>
</evidence>
<feature type="domain" description="Peripheral subunit-binding (PSBD)" evidence="8">
    <location>
        <begin position="136"/>
        <end position="173"/>
    </location>
</feature>
<dbReference type="Pfam" id="PF00364">
    <property type="entry name" value="Biotin_lipoyl"/>
    <property type="match status" value="1"/>
</dbReference>
<dbReference type="GO" id="GO:0006086">
    <property type="term" value="P:pyruvate decarboxylation to acetyl-CoA"/>
    <property type="evidence" value="ECO:0007669"/>
    <property type="project" value="InterPro"/>
</dbReference>
<name>A0A345YAS1_9SPHN</name>